<feature type="transmembrane region" description="Helical" evidence="2">
    <location>
        <begin position="36"/>
        <end position="54"/>
    </location>
</feature>
<reference evidence="4" key="1">
    <citation type="submission" date="2022-11" db="UniProtKB">
        <authorList>
            <consortium name="WormBaseParasite"/>
        </authorList>
    </citation>
    <scope>IDENTIFICATION</scope>
</reference>
<keyword evidence="2" id="KW-0472">Membrane</keyword>
<feature type="region of interest" description="Disordered" evidence="1">
    <location>
        <begin position="62"/>
        <end position="86"/>
    </location>
</feature>
<keyword evidence="2" id="KW-1133">Transmembrane helix</keyword>
<dbReference type="Proteomes" id="UP000887574">
    <property type="component" value="Unplaced"/>
</dbReference>
<evidence type="ECO:0000313" key="3">
    <source>
        <dbReference type="Proteomes" id="UP000887574"/>
    </source>
</evidence>
<sequence>MHNHPSTCCAGDQTLATADTNKGFFACIKSTAKCPVVRAIAIIGVSAAIAFCYYRYRKDAANAAEPEPKTANETSGSSSSDASSTS</sequence>
<dbReference type="WBParaSite" id="jg26467">
    <property type="protein sequence ID" value="jg26467"/>
    <property type="gene ID" value="jg26467"/>
</dbReference>
<evidence type="ECO:0000313" key="4">
    <source>
        <dbReference type="WBParaSite" id="jg26467"/>
    </source>
</evidence>
<keyword evidence="2" id="KW-0812">Transmembrane</keyword>
<evidence type="ECO:0000256" key="1">
    <source>
        <dbReference type="SAM" id="MobiDB-lite"/>
    </source>
</evidence>
<name>A0A915E4R3_9BILA</name>
<protein>
    <submittedName>
        <fullName evidence="4">Uncharacterized protein</fullName>
    </submittedName>
</protein>
<organism evidence="3 4">
    <name type="scientific">Ditylenchus dipsaci</name>
    <dbReference type="NCBI Taxonomy" id="166011"/>
    <lineage>
        <taxon>Eukaryota</taxon>
        <taxon>Metazoa</taxon>
        <taxon>Ecdysozoa</taxon>
        <taxon>Nematoda</taxon>
        <taxon>Chromadorea</taxon>
        <taxon>Rhabditida</taxon>
        <taxon>Tylenchina</taxon>
        <taxon>Tylenchomorpha</taxon>
        <taxon>Sphaerularioidea</taxon>
        <taxon>Anguinidae</taxon>
        <taxon>Anguininae</taxon>
        <taxon>Ditylenchus</taxon>
    </lineage>
</organism>
<accession>A0A915E4R3</accession>
<keyword evidence="3" id="KW-1185">Reference proteome</keyword>
<evidence type="ECO:0000256" key="2">
    <source>
        <dbReference type="SAM" id="Phobius"/>
    </source>
</evidence>
<dbReference type="AlphaFoldDB" id="A0A915E4R3"/>
<feature type="compositionally biased region" description="Low complexity" evidence="1">
    <location>
        <begin position="75"/>
        <end position="86"/>
    </location>
</feature>
<proteinExistence type="predicted"/>